<sequence>MVGVGNKAHSGRAGRFVLATLSGVIAQASQVAAIPTATQSEQTIPRLADLEPMQTGAQGLFESPVAQAEPGTQKPPTSPEDLDEVTVTGTRSYRRSRSSTATKTDTAILDVPQSIQVIPRQVLEDQRIVRAGDALQNVSGIVNLGSYSGYSDSLLIRGFEAAGFDGSFFRDGVPYFQFDYVETADLERIEVLKGPASVLFGQGQPGGIVNLVSKQPQAKPYYSAALTAGSYSDYRGQLDLSGPLNAGGTLQYRLNAFYQNARSFRDFVRNDRSVLTPALTWQISPQTALRFDSYFINEARTMDDGIPVIGRSVANVPIGRFLHEPFSNYRKDEYGLGYSLDHRFSENWSLRHTARYQNVSPERYYPFSLELNEQTGELSRLAYWAAGNYNRIFANADVVGRFNTGSIAHRLLFGVEYRRGRESPIFKTSELYPSINIFNPVYIDQAYAKTPDFFRDDDATTLAAYIQDQIDLLPNLKLLAGVRFDTYRQSRSENDLNQPRSVFVQTDGAWSPRVGLVWQPAPEVSLYGSYTRSFVPQFGTFRNFNGAAFRPETGTQWEVGVKTELFDKKLSLTLAAYDLRKQNVVTADPTNPLVSIQTGEQTSRGIEFDASGEILPGWNVIASYSLIDAVVSADNSLPVGNTLANVPANTASFWSRYNLQGGDLKGLGFGLGLFYVDSRPGDLLGSFTLDSYVRTDAALYYRPGNWQAALNFRNLFDVRYYTGGFRTGVQPGAPFTVLGTLSMEL</sequence>
<keyword evidence="7" id="KW-0732">Signal</keyword>
<dbReference type="eggNOG" id="COG4773">
    <property type="taxonomic scope" value="Bacteria"/>
</dbReference>
<evidence type="ECO:0000256" key="1">
    <source>
        <dbReference type="ARBA" id="ARBA00004571"/>
    </source>
</evidence>
<evidence type="ECO:0000256" key="13">
    <source>
        <dbReference type="PROSITE-ProRule" id="PRU01360"/>
    </source>
</evidence>
<dbReference type="PhylomeDB" id="Q7NEA4"/>
<dbReference type="PANTHER" id="PTHR32552">
    <property type="entry name" value="FERRICHROME IRON RECEPTOR-RELATED"/>
    <property type="match status" value="1"/>
</dbReference>
<evidence type="ECO:0000256" key="11">
    <source>
        <dbReference type="ARBA" id="ARBA00023136"/>
    </source>
</evidence>
<evidence type="ECO:0000256" key="4">
    <source>
        <dbReference type="ARBA" id="ARBA00022452"/>
    </source>
</evidence>
<feature type="domain" description="TonB-dependent receptor plug" evidence="17">
    <location>
        <begin position="109"/>
        <end position="208"/>
    </location>
</feature>
<dbReference type="Proteomes" id="UP000000557">
    <property type="component" value="Chromosome"/>
</dbReference>
<dbReference type="OrthoDB" id="427542at2"/>
<dbReference type="InParanoid" id="Q7NEA4"/>
<dbReference type="AlphaFoldDB" id="Q7NEA4"/>
<evidence type="ECO:0000256" key="12">
    <source>
        <dbReference type="ARBA" id="ARBA00023237"/>
    </source>
</evidence>
<dbReference type="CDD" id="cd01347">
    <property type="entry name" value="ligand_gated_channel"/>
    <property type="match status" value="1"/>
</dbReference>
<evidence type="ECO:0000313" key="19">
    <source>
        <dbReference type="Proteomes" id="UP000000557"/>
    </source>
</evidence>
<dbReference type="Pfam" id="PF07715">
    <property type="entry name" value="Plug"/>
    <property type="match status" value="1"/>
</dbReference>
<reference evidence="18 19" key="2">
    <citation type="journal article" date="2003" name="DNA Res.">
        <title>Complete genome structure of Gloeobacter violaceus PCC 7421, a cyanobacterium that lacks thylakoids (supplement).</title>
        <authorList>
            <person name="Nakamura Y."/>
            <person name="Kaneko T."/>
            <person name="Sato S."/>
            <person name="Mimuro M."/>
            <person name="Miyashita H."/>
            <person name="Tsuchiya T."/>
            <person name="Sasamoto S."/>
            <person name="Watanabe A."/>
            <person name="Kawashima K."/>
            <person name="Kishida Y."/>
            <person name="Kiyokawa C."/>
            <person name="Kohara M."/>
            <person name="Matsumoto M."/>
            <person name="Matsuno A."/>
            <person name="Nakazaki N."/>
            <person name="Shimpo S."/>
            <person name="Takeuchi C."/>
            <person name="Yamada M."/>
            <person name="Tabata S."/>
        </authorList>
    </citation>
    <scope>NUCLEOTIDE SEQUENCE [LARGE SCALE GENOMIC DNA]</scope>
    <source>
        <strain evidence="19">ATCC 29082 / PCC 7421</strain>
    </source>
</reference>
<dbReference type="GO" id="GO:0033214">
    <property type="term" value="P:siderophore-iron import into cell"/>
    <property type="evidence" value="ECO:0000318"/>
    <property type="project" value="GO_Central"/>
</dbReference>
<dbReference type="FunFam" id="2.40.170.20:FF:000005">
    <property type="entry name" value="TonB-dependent siderophore receptor"/>
    <property type="match status" value="1"/>
</dbReference>
<evidence type="ECO:0000256" key="9">
    <source>
        <dbReference type="ARBA" id="ARBA00023065"/>
    </source>
</evidence>
<dbReference type="HOGENOM" id="CLU_008287_9_4_3"/>
<dbReference type="EMBL" id="BA000045">
    <property type="protein sequence ID" value="BAC91917.1"/>
    <property type="molecule type" value="Genomic_DNA"/>
</dbReference>
<dbReference type="InterPro" id="IPR010105">
    <property type="entry name" value="TonB_sidphr_rcpt"/>
</dbReference>
<evidence type="ECO:0000256" key="7">
    <source>
        <dbReference type="ARBA" id="ARBA00022729"/>
    </source>
</evidence>
<dbReference type="NCBIfam" id="TIGR01783">
    <property type="entry name" value="TonB-siderophor"/>
    <property type="match status" value="1"/>
</dbReference>
<dbReference type="PROSITE" id="PS52016">
    <property type="entry name" value="TONB_DEPENDENT_REC_3"/>
    <property type="match status" value="1"/>
</dbReference>
<comment type="similarity">
    <text evidence="2 13 14">Belongs to the TonB-dependent receptor family.</text>
</comment>
<dbReference type="Gene3D" id="2.170.130.10">
    <property type="entry name" value="TonB-dependent receptor, plug domain"/>
    <property type="match status" value="1"/>
</dbReference>
<name>Q7NEA4_GLOVI</name>
<dbReference type="InterPro" id="IPR039426">
    <property type="entry name" value="TonB-dep_rcpt-like"/>
</dbReference>
<dbReference type="KEGG" id="gvi:gll3976"/>
<evidence type="ECO:0000256" key="15">
    <source>
        <dbReference type="SAM" id="MobiDB-lite"/>
    </source>
</evidence>
<protein>
    <submittedName>
        <fullName evidence="18">Ferrichrome-iron receptor</fullName>
    </submittedName>
</protein>
<dbReference type="SUPFAM" id="SSF56935">
    <property type="entry name" value="Porins"/>
    <property type="match status" value="1"/>
</dbReference>
<dbReference type="Pfam" id="PF00593">
    <property type="entry name" value="TonB_dep_Rec_b-barrel"/>
    <property type="match status" value="1"/>
</dbReference>
<evidence type="ECO:0000256" key="5">
    <source>
        <dbReference type="ARBA" id="ARBA00022496"/>
    </source>
</evidence>
<evidence type="ECO:0000259" key="17">
    <source>
        <dbReference type="Pfam" id="PF07715"/>
    </source>
</evidence>
<keyword evidence="19" id="KW-1185">Reference proteome</keyword>
<keyword evidence="12 13" id="KW-0998">Cell outer membrane</keyword>
<keyword evidence="5" id="KW-0410">Iron transport</keyword>
<keyword evidence="8" id="KW-0408">Iron</keyword>
<dbReference type="EnsemblBacteria" id="BAC91917">
    <property type="protein sequence ID" value="BAC91917"/>
    <property type="gene ID" value="BAC91917"/>
</dbReference>
<evidence type="ECO:0000256" key="6">
    <source>
        <dbReference type="ARBA" id="ARBA00022692"/>
    </source>
</evidence>
<dbReference type="PATRIC" id="fig|251221.4.peg.4009"/>
<dbReference type="InterPro" id="IPR036942">
    <property type="entry name" value="Beta-barrel_TonB_sf"/>
</dbReference>
<dbReference type="PANTHER" id="PTHR32552:SF68">
    <property type="entry name" value="FERRICHROME OUTER MEMBRANE TRANSPORTER_PHAGE RECEPTOR"/>
    <property type="match status" value="1"/>
</dbReference>
<dbReference type="Gene3D" id="2.40.170.20">
    <property type="entry name" value="TonB-dependent receptor, beta-barrel domain"/>
    <property type="match status" value="1"/>
</dbReference>
<keyword evidence="18" id="KW-0675">Receptor</keyword>
<keyword evidence="10 14" id="KW-0798">TonB box</keyword>
<dbReference type="STRING" id="251221.gene:10761493"/>
<dbReference type="GO" id="GO:0038023">
    <property type="term" value="F:signaling receptor activity"/>
    <property type="evidence" value="ECO:0007669"/>
    <property type="project" value="InterPro"/>
</dbReference>
<keyword evidence="11 13" id="KW-0472">Membrane</keyword>
<evidence type="ECO:0000256" key="3">
    <source>
        <dbReference type="ARBA" id="ARBA00022448"/>
    </source>
</evidence>
<feature type="region of interest" description="Disordered" evidence="15">
    <location>
        <begin position="67"/>
        <end position="105"/>
    </location>
</feature>
<proteinExistence type="inferred from homology"/>
<comment type="subcellular location">
    <subcellularLocation>
        <location evidence="1 13">Cell outer membrane</location>
        <topology evidence="1 13">Multi-pass membrane protein</topology>
    </subcellularLocation>
</comment>
<organism evidence="18 19">
    <name type="scientific">Gloeobacter violaceus (strain ATCC 29082 / PCC 7421)</name>
    <dbReference type="NCBI Taxonomy" id="251221"/>
    <lineage>
        <taxon>Bacteria</taxon>
        <taxon>Bacillati</taxon>
        <taxon>Cyanobacteriota</taxon>
        <taxon>Cyanophyceae</taxon>
        <taxon>Gloeobacterales</taxon>
        <taxon>Gloeobacteraceae</taxon>
        <taxon>Gloeobacter</taxon>
    </lineage>
</organism>
<keyword evidence="9" id="KW-0406">Ion transport</keyword>
<evidence type="ECO:0000256" key="10">
    <source>
        <dbReference type="ARBA" id="ARBA00023077"/>
    </source>
</evidence>
<keyword evidence="4 13" id="KW-1134">Transmembrane beta strand</keyword>
<dbReference type="InterPro" id="IPR012910">
    <property type="entry name" value="Plug_dom"/>
</dbReference>
<dbReference type="InterPro" id="IPR037066">
    <property type="entry name" value="Plug_dom_sf"/>
</dbReference>
<evidence type="ECO:0000256" key="2">
    <source>
        <dbReference type="ARBA" id="ARBA00009810"/>
    </source>
</evidence>
<evidence type="ECO:0000256" key="8">
    <source>
        <dbReference type="ARBA" id="ARBA00023004"/>
    </source>
</evidence>
<keyword evidence="3 13" id="KW-0813">Transport</keyword>
<keyword evidence="6 13" id="KW-0812">Transmembrane</keyword>
<dbReference type="GO" id="GO:0015891">
    <property type="term" value="P:siderophore transport"/>
    <property type="evidence" value="ECO:0007669"/>
    <property type="project" value="InterPro"/>
</dbReference>
<dbReference type="GO" id="GO:0015344">
    <property type="term" value="F:siderophore uptake transmembrane transporter activity"/>
    <property type="evidence" value="ECO:0000318"/>
    <property type="project" value="GO_Central"/>
</dbReference>
<evidence type="ECO:0000259" key="16">
    <source>
        <dbReference type="Pfam" id="PF00593"/>
    </source>
</evidence>
<dbReference type="InterPro" id="IPR000531">
    <property type="entry name" value="Beta-barrel_TonB"/>
</dbReference>
<evidence type="ECO:0000256" key="14">
    <source>
        <dbReference type="RuleBase" id="RU003357"/>
    </source>
</evidence>
<dbReference type="FunFam" id="2.170.130.10:FF:000001">
    <property type="entry name" value="Catecholate siderophore TonB-dependent receptor"/>
    <property type="match status" value="1"/>
</dbReference>
<gene>
    <name evidence="18" type="ordered locus">gll3976</name>
</gene>
<feature type="domain" description="TonB-dependent receptor-like beta-barrel" evidence="16">
    <location>
        <begin position="281"/>
        <end position="715"/>
    </location>
</feature>
<accession>Q7NEA4</accession>
<dbReference type="GO" id="GO:0009279">
    <property type="term" value="C:cell outer membrane"/>
    <property type="evidence" value="ECO:0000318"/>
    <property type="project" value="GO_Central"/>
</dbReference>
<reference evidence="18 19" key="1">
    <citation type="journal article" date="2003" name="DNA Res.">
        <title>Complete genome structure of Gloeobacter violaceus PCC 7421, a cyanobacterium that lacks thylakoids.</title>
        <authorList>
            <person name="Nakamura Y."/>
            <person name="Kaneko T."/>
            <person name="Sato S."/>
            <person name="Mimuro M."/>
            <person name="Miyashita H."/>
            <person name="Tsuchiya T."/>
            <person name="Sasamoto S."/>
            <person name="Watanabe A."/>
            <person name="Kawashima K."/>
            <person name="Kishida Y."/>
            <person name="Kiyokawa C."/>
            <person name="Kohara M."/>
            <person name="Matsumoto M."/>
            <person name="Matsuno A."/>
            <person name="Nakazaki N."/>
            <person name="Shimpo S."/>
            <person name="Takeuchi C."/>
            <person name="Yamada M."/>
            <person name="Tabata S."/>
        </authorList>
    </citation>
    <scope>NUCLEOTIDE SEQUENCE [LARGE SCALE GENOMIC DNA]</scope>
    <source>
        <strain evidence="19">ATCC 29082 / PCC 7421</strain>
    </source>
</reference>
<evidence type="ECO:0000313" key="18">
    <source>
        <dbReference type="EMBL" id="BAC91917.1"/>
    </source>
</evidence>